<keyword evidence="4 8" id="KW-0479">Metal-binding</keyword>
<evidence type="ECO:0000313" key="12">
    <source>
        <dbReference type="Proteomes" id="UP001154078"/>
    </source>
</evidence>
<dbReference type="PRINTS" id="PR00463">
    <property type="entry name" value="EP450I"/>
</dbReference>
<evidence type="ECO:0000256" key="5">
    <source>
        <dbReference type="ARBA" id="ARBA00023002"/>
    </source>
</evidence>
<dbReference type="GO" id="GO:0020037">
    <property type="term" value="F:heme binding"/>
    <property type="evidence" value="ECO:0007669"/>
    <property type="project" value="InterPro"/>
</dbReference>
<dbReference type="InterPro" id="IPR001128">
    <property type="entry name" value="Cyt_P450"/>
</dbReference>
<evidence type="ECO:0000256" key="4">
    <source>
        <dbReference type="ARBA" id="ARBA00022723"/>
    </source>
</evidence>
<evidence type="ECO:0000256" key="10">
    <source>
        <dbReference type="SAM" id="SignalP"/>
    </source>
</evidence>
<dbReference type="Gene3D" id="1.10.630.10">
    <property type="entry name" value="Cytochrome P450"/>
    <property type="match status" value="1"/>
</dbReference>
<sequence length="509" mass="59825">MDLITFILTSLLIGFLLHFISDPIKKEIEKLKHRRKIAEVIDQLPGPKWYPIVGCAWLFLMAERKDFWKVLRKRCDMYKPLFRTWMGKYPIIHVMKAEHVEIVLNNSFEKSLLYRFFIPWAGTGLFLQPDISIWRSRRKILTPTFHFAILDDFQDIFNEKSQTLVKLLSEKSNGEYFEVTNLLARCSLDFICETAMGTKINALENDSEFLKAVFELPQLITYRTYTPLLHNDFIFKFTQLKKKQDKLLSIVHGFSRKVIREKREKLQNNNQLKKRTSEEEKIMGRKERKAFLDLLLEGNTMLSDEEIRQEVDTFVLAGHDTTAVAIGWTLFALANYPDIQAKVQAELDEIFQGKERPMTPEDIIRLKYLDRVIKEVLRLYVPAHIVGRKLDKEIVLDNLKIPHGVMVSVDLFQLHRDPEQWPDPERFDPDRFLPEIASQRHPYAYCPFSAGPRNCIGRKFAARITKTEVAWILRRFNIKSIETPQNVEVYSEVLMRPQNGLHIALQERQ</sequence>
<keyword evidence="10" id="KW-0732">Signal</keyword>
<accession>A0A9P0FDT6</accession>
<evidence type="ECO:0000313" key="11">
    <source>
        <dbReference type="EMBL" id="CAH0550246.1"/>
    </source>
</evidence>
<name>A0A9P0FDT6_BRAAE</name>
<evidence type="ECO:0000256" key="3">
    <source>
        <dbReference type="ARBA" id="ARBA00022617"/>
    </source>
</evidence>
<evidence type="ECO:0000256" key="1">
    <source>
        <dbReference type="ARBA" id="ARBA00001971"/>
    </source>
</evidence>
<dbReference type="GO" id="GO:0004497">
    <property type="term" value="F:monooxygenase activity"/>
    <property type="evidence" value="ECO:0007669"/>
    <property type="project" value="UniProtKB-KW"/>
</dbReference>
<dbReference type="PANTHER" id="PTHR24291:SF209">
    <property type="entry name" value="CYTOCHROME P450-LIKE PROTEIN"/>
    <property type="match status" value="1"/>
</dbReference>
<evidence type="ECO:0000256" key="9">
    <source>
        <dbReference type="RuleBase" id="RU000461"/>
    </source>
</evidence>
<comment type="similarity">
    <text evidence="2 9">Belongs to the cytochrome P450 family.</text>
</comment>
<dbReference type="SUPFAM" id="SSF48264">
    <property type="entry name" value="Cytochrome P450"/>
    <property type="match status" value="1"/>
</dbReference>
<comment type="cofactor">
    <cofactor evidence="1 8">
        <name>heme</name>
        <dbReference type="ChEBI" id="CHEBI:30413"/>
    </cofactor>
</comment>
<evidence type="ECO:0000256" key="8">
    <source>
        <dbReference type="PIRSR" id="PIRSR602401-1"/>
    </source>
</evidence>
<feature type="binding site" description="axial binding residue" evidence="8">
    <location>
        <position position="455"/>
    </location>
    <ligand>
        <name>heme</name>
        <dbReference type="ChEBI" id="CHEBI:30413"/>
    </ligand>
    <ligandPart>
        <name>Fe</name>
        <dbReference type="ChEBI" id="CHEBI:18248"/>
    </ligandPart>
</feature>
<dbReference type="PANTHER" id="PTHR24291">
    <property type="entry name" value="CYTOCHROME P450 FAMILY 4"/>
    <property type="match status" value="1"/>
</dbReference>
<keyword evidence="3 8" id="KW-0349">Heme</keyword>
<dbReference type="InterPro" id="IPR036396">
    <property type="entry name" value="Cyt_P450_sf"/>
</dbReference>
<protein>
    <recommendedName>
        <fullName evidence="13">Cytochrome P450</fullName>
    </recommendedName>
</protein>
<dbReference type="InterPro" id="IPR017972">
    <property type="entry name" value="Cyt_P450_CS"/>
</dbReference>
<dbReference type="InterPro" id="IPR002401">
    <property type="entry name" value="Cyt_P450_E_grp-I"/>
</dbReference>
<dbReference type="OrthoDB" id="1470350at2759"/>
<dbReference type="GO" id="GO:0005506">
    <property type="term" value="F:iron ion binding"/>
    <property type="evidence" value="ECO:0007669"/>
    <property type="project" value="InterPro"/>
</dbReference>
<keyword evidence="6 8" id="KW-0408">Iron</keyword>
<evidence type="ECO:0000256" key="2">
    <source>
        <dbReference type="ARBA" id="ARBA00010617"/>
    </source>
</evidence>
<dbReference type="PROSITE" id="PS00086">
    <property type="entry name" value="CYTOCHROME_P450"/>
    <property type="match status" value="1"/>
</dbReference>
<dbReference type="Proteomes" id="UP001154078">
    <property type="component" value="Chromosome 2"/>
</dbReference>
<dbReference type="EMBL" id="OV121133">
    <property type="protein sequence ID" value="CAH0550246.1"/>
    <property type="molecule type" value="Genomic_DNA"/>
</dbReference>
<dbReference type="CDD" id="cd20628">
    <property type="entry name" value="CYP4"/>
    <property type="match status" value="1"/>
</dbReference>
<dbReference type="PRINTS" id="PR00385">
    <property type="entry name" value="P450"/>
</dbReference>
<dbReference type="AlphaFoldDB" id="A0A9P0FDT6"/>
<keyword evidence="12" id="KW-1185">Reference proteome</keyword>
<keyword evidence="7 9" id="KW-0503">Monooxygenase</keyword>
<proteinExistence type="inferred from homology"/>
<gene>
    <name evidence="11" type="ORF">MELIAE_LOCUS3109</name>
</gene>
<organism evidence="11 12">
    <name type="scientific">Brassicogethes aeneus</name>
    <name type="common">Rape pollen beetle</name>
    <name type="synonym">Meligethes aeneus</name>
    <dbReference type="NCBI Taxonomy" id="1431903"/>
    <lineage>
        <taxon>Eukaryota</taxon>
        <taxon>Metazoa</taxon>
        <taxon>Ecdysozoa</taxon>
        <taxon>Arthropoda</taxon>
        <taxon>Hexapoda</taxon>
        <taxon>Insecta</taxon>
        <taxon>Pterygota</taxon>
        <taxon>Neoptera</taxon>
        <taxon>Endopterygota</taxon>
        <taxon>Coleoptera</taxon>
        <taxon>Polyphaga</taxon>
        <taxon>Cucujiformia</taxon>
        <taxon>Nitidulidae</taxon>
        <taxon>Meligethinae</taxon>
        <taxon>Brassicogethes</taxon>
    </lineage>
</organism>
<dbReference type="InterPro" id="IPR050196">
    <property type="entry name" value="Cytochrome_P450_Monoox"/>
</dbReference>
<feature type="signal peptide" evidence="10">
    <location>
        <begin position="1"/>
        <end position="18"/>
    </location>
</feature>
<feature type="chain" id="PRO_5040195695" description="Cytochrome P450" evidence="10">
    <location>
        <begin position="19"/>
        <end position="509"/>
    </location>
</feature>
<evidence type="ECO:0008006" key="13">
    <source>
        <dbReference type="Google" id="ProtNLM"/>
    </source>
</evidence>
<evidence type="ECO:0000256" key="7">
    <source>
        <dbReference type="ARBA" id="ARBA00023033"/>
    </source>
</evidence>
<reference evidence="11" key="1">
    <citation type="submission" date="2021-12" db="EMBL/GenBank/DDBJ databases">
        <authorList>
            <person name="King R."/>
        </authorList>
    </citation>
    <scope>NUCLEOTIDE SEQUENCE</scope>
</reference>
<dbReference type="GO" id="GO:0016705">
    <property type="term" value="F:oxidoreductase activity, acting on paired donors, with incorporation or reduction of molecular oxygen"/>
    <property type="evidence" value="ECO:0007669"/>
    <property type="project" value="InterPro"/>
</dbReference>
<evidence type="ECO:0000256" key="6">
    <source>
        <dbReference type="ARBA" id="ARBA00023004"/>
    </source>
</evidence>
<dbReference type="Pfam" id="PF00067">
    <property type="entry name" value="p450"/>
    <property type="match status" value="1"/>
</dbReference>
<keyword evidence="5 9" id="KW-0560">Oxidoreductase</keyword>